<evidence type="ECO:0008006" key="3">
    <source>
        <dbReference type="Google" id="ProtNLM"/>
    </source>
</evidence>
<dbReference type="RefSeq" id="WP_065205778.1">
    <property type="nucleotide sequence ID" value="NZ_JBANDX010000003.1"/>
</dbReference>
<organism evidence="1 2">
    <name type="scientific">Vibrio echinoideorum</name>
    <dbReference type="NCBI Taxonomy" id="2100116"/>
    <lineage>
        <taxon>Bacteria</taxon>
        <taxon>Pseudomonadati</taxon>
        <taxon>Pseudomonadota</taxon>
        <taxon>Gammaproteobacteria</taxon>
        <taxon>Vibrionales</taxon>
        <taxon>Vibrionaceae</taxon>
        <taxon>Vibrio</taxon>
    </lineage>
</organism>
<keyword evidence="2" id="KW-1185">Reference proteome</keyword>
<dbReference type="EMBL" id="JBANDX010000003">
    <property type="protein sequence ID" value="MEL0607839.1"/>
    <property type="molecule type" value="Genomic_DNA"/>
</dbReference>
<proteinExistence type="predicted"/>
<dbReference type="SUPFAM" id="SSF69754">
    <property type="entry name" value="Ribosome binding protein Y (YfiA homologue)"/>
    <property type="match status" value="1"/>
</dbReference>
<comment type="caution">
    <text evidence="1">The sequence shown here is derived from an EMBL/GenBank/DDBJ whole genome shotgun (WGS) entry which is preliminary data.</text>
</comment>
<accession>A0ABU9FNQ6</accession>
<protein>
    <recommendedName>
        <fullName evidence="3">DUF5858 domain-containing protein</fullName>
    </recommendedName>
</protein>
<dbReference type="InterPro" id="IPR036567">
    <property type="entry name" value="RHF-like"/>
</dbReference>
<evidence type="ECO:0000313" key="1">
    <source>
        <dbReference type="EMBL" id="MEL0607839.1"/>
    </source>
</evidence>
<dbReference type="Proteomes" id="UP001377160">
    <property type="component" value="Unassembled WGS sequence"/>
</dbReference>
<gene>
    <name evidence="1" type="ORF">V8Z71_05915</name>
</gene>
<name>A0ABU9FNQ6_9VIBR</name>
<sequence length="121" mass="13998">MKNLTQNVVIEPQAQSMINEQLSTLMQLTENALYVEYDVKFNIVFQDYEVQVSAFLPSQTFYLNNTDYDLEKGLEDAFLGLQHKLQKYYDKKAVKQVIATKIGQMVNALNSNRQTLLAKIR</sequence>
<dbReference type="Gene3D" id="3.30.160.100">
    <property type="entry name" value="Ribosome hibernation promotion factor-like"/>
    <property type="match status" value="1"/>
</dbReference>
<evidence type="ECO:0000313" key="2">
    <source>
        <dbReference type="Proteomes" id="UP001377160"/>
    </source>
</evidence>
<reference evidence="1 2" key="1">
    <citation type="submission" date="2024-02" db="EMBL/GenBank/DDBJ databases">
        <title>Bacteria isolated from the canopy kelp, Nereocystis luetkeana.</title>
        <authorList>
            <person name="Pfister C.A."/>
            <person name="Younker I.T."/>
            <person name="Light S.H."/>
        </authorList>
    </citation>
    <scope>NUCLEOTIDE SEQUENCE [LARGE SCALE GENOMIC DNA]</scope>
    <source>
        <strain evidence="1 2">TI.1.15</strain>
    </source>
</reference>